<dbReference type="GO" id="GO:0120147">
    <property type="term" value="F:formylglycine-generating oxidase activity"/>
    <property type="evidence" value="ECO:0007669"/>
    <property type="project" value="TreeGrafter"/>
</dbReference>
<dbReference type="InterPro" id="IPR051043">
    <property type="entry name" value="Sulfatase_Mod_Factor_Kinase"/>
</dbReference>
<evidence type="ECO:0000313" key="4">
    <source>
        <dbReference type="Proteomes" id="UP000076962"/>
    </source>
</evidence>
<dbReference type="InterPro" id="IPR042095">
    <property type="entry name" value="SUMF_sf"/>
</dbReference>
<name>A0A176RV17_9GAMM</name>
<feature type="domain" description="Sulfatase-modifying factor enzyme-like" evidence="2">
    <location>
        <begin position="38"/>
        <end position="259"/>
    </location>
</feature>
<dbReference type="Proteomes" id="UP000076962">
    <property type="component" value="Unassembled WGS sequence"/>
</dbReference>
<dbReference type="PATRIC" id="fig|1003181.4.peg.6298"/>
<evidence type="ECO:0000259" key="2">
    <source>
        <dbReference type="Pfam" id="PF03781"/>
    </source>
</evidence>
<keyword evidence="1" id="KW-0732">Signal</keyword>
<keyword evidence="4" id="KW-1185">Reference proteome</keyword>
<dbReference type="Pfam" id="PF03781">
    <property type="entry name" value="FGE-sulfatase"/>
    <property type="match status" value="1"/>
</dbReference>
<dbReference type="EMBL" id="LUTY01002740">
    <property type="protein sequence ID" value="OAD19584.1"/>
    <property type="molecule type" value="Genomic_DNA"/>
</dbReference>
<feature type="chain" id="PRO_5008048934" evidence="1">
    <location>
        <begin position="20"/>
        <end position="262"/>
    </location>
</feature>
<accession>A0A176RV17</accession>
<dbReference type="InterPro" id="IPR016187">
    <property type="entry name" value="CTDL_fold"/>
</dbReference>
<dbReference type="SUPFAM" id="SSF56436">
    <property type="entry name" value="C-type lectin-like"/>
    <property type="match status" value="1"/>
</dbReference>
<comment type="caution">
    <text evidence="3">The sequence shown here is derived from an EMBL/GenBank/DDBJ whole genome shotgun (WGS) entry which is preliminary data.</text>
</comment>
<dbReference type="PANTHER" id="PTHR23150">
    <property type="entry name" value="SULFATASE MODIFYING FACTOR 1, 2"/>
    <property type="match status" value="1"/>
</dbReference>
<feature type="signal peptide" evidence="1">
    <location>
        <begin position="1"/>
        <end position="19"/>
    </location>
</feature>
<dbReference type="AlphaFoldDB" id="A0A176RV17"/>
<dbReference type="InterPro" id="IPR005532">
    <property type="entry name" value="SUMF_dom"/>
</dbReference>
<protein>
    <submittedName>
        <fullName evidence="3">Secreted protein containing Sulphatase-modifying factor domain protein</fullName>
    </submittedName>
</protein>
<organism evidence="3 4">
    <name type="scientific">Candidatus Thiomargarita nelsonii</name>
    <dbReference type="NCBI Taxonomy" id="1003181"/>
    <lineage>
        <taxon>Bacteria</taxon>
        <taxon>Pseudomonadati</taxon>
        <taxon>Pseudomonadota</taxon>
        <taxon>Gammaproteobacteria</taxon>
        <taxon>Thiotrichales</taxon>
        <taxon>Thiotrichaceae</taxon>
        <taxon>Thiomargarita</taxon>
    </lineage>
</organism>
<sequence length="262" mass="29549">MLQTITLIFSLMALIPAHASPNGESVFRDHLQDGSLGPEMVWIPGGSFKMGDIQGEPDEKPVQIVTVKGFAMGRYEVTFAEFDKFVKATGRRKPSDSGWGRGNRPVINISWEEATAYTEWLSQQTGQQYRLPTEAEWEYAARAGTETKYWWGNDIGTNKANCYRCGDHFKYTAPVGSFAPNAFGLYDTVGNVWEWTCSEYDNKYKGKEKRGISKRRAESSRMSLRGGDWSNGQMGVRSAYRSMGTAFDHYSSVGLRLLRRLD</sequence>
<gene>
    <name evidence="3" type="ORF">THIOM_004768</name>
</gene>
<proteinExistence type="predicted"/>
<dbReference type="PANTHER" id="PTHR23150:SF35">
    <property type="entry name" value="BLL6746 PROTEIN"/>
    <property type="match status" value="1"/>
</dbReference>
<reference evidence="3 4" key="1">
    <citation type="submission" date="2016-05" db="EMBL/GenBank/DDBJ databases">
        <title>Single-cell genome of chain-forming Candidatus Thiomargarita nelsonii and comparison to other large sulfur-oxidizing bacteria.</title>
        <authorList>
            <person name="Winkel M."/>
            <person name="Salman V."/>
            <person name="Woyke T."/>
            <person name="Schulz-Vogt H."/>
            <person name="Richter M."/>
            <person name="Flood B."/>
            <person name="Bailey J."/>
            <person name="Amann R."/>
            <person name="Mussmann M."/>
        </authorList>
    </citation>
    <scope>NUCLEOTIDE SEQUENCE [LARGE SCALE GENOMIC DNA]</scope>
    <source>
        <strain evidence="3 4">THI036</strain>
    </source>
</reference>
<evidence type="ECO:0000313" key="3">
    <source>
        <dbReference type="EMBL" id="OAD19584.1"/>
    </source>
</evidence>
<evidence type="ECO:0000256" key="1">
    <source>
        <dbReference type="SAM" id="SignalP"/>
    </source>
</evidence>
<dbReference type="Gene3D" id="3.90.1580.10">
    <property type="entry name" value="paralog of FGE (formylglycine-generating enzyme)"/>
    <property type="match status" value="1"/>
</dbReference>